<evidence type="ECO:0000313" key="3">
    <source>
        <dbReference type="EMBL" id="PHO17559.1"/>
    </source>
</evidence>
<feature type="transmembrane region" description="Helical" evidence="1">
    <location>
        <begin position="143"/>
        <end position="166"/>
    </location>
</feature>
<evidence type="ECO:0000313" key="2">
    <source>
        <dbReference type="EMBL" id="AXX91473.1"/>
    </source>
</evidence>
<dbReference type="Proteomes" id="UP000262712">
    <property type="component" value="Chromosome"/>
</dbReference>
<reference evidence="3 4" key="1">
    <citation type="submission" date="2017-09" db="EMBL/GenBank/DDBJ databases">
        <title>Arcobacter canalis sp. nov., a new species isolated from a water canal contaminated with urban sewage.</title>
        <authorList>
            <person name="Perez-Cataluna A."/>
            <person name="Salas-Masso N."/>
            <person name="Figueras M.J."/>
        </authorList>
    </citation>
    <scope>NUCLEOTIDE SEQUENCE [LARGE SCALE GENOMIC DNA]</scope>
    <source>
        <strain evidence="3 4">F98-3</strain>
    </source>
</reference>
<dbReference type="KEGG" id="amol:AMOL_0457"/>
<dbReference type="PANTHER" id="PTHR34219">
    <property type="entry name" value="IRON-REGULATED INNER MEMBRANE PROTEIN-RELATED"/>
    <property type="match status" value="1"/>
</dbReference>
<gene>
    <name evidence="2" type="ORF">AMOL_0457</name>
    <name evidence="3" type="ORF">CPU12_09685</name>
</gene>
<feature type="transmembrane region" description="Helical" evidence="1">
    <location>
        <begin position="187"/>
        <end position="209"/>
    </location>
</feature>
<feature type="transmembrane region" description="Helical" evidence="1">
    <location>
        <begin position="425"/>
        <end position="441"/>
    </location>
</feature>
<dbReference type="AlphaFoldDB" id="A0A2G1DGD2"/>
<evidence type="ECO:0000313" key="5">
    <source>
        <dbReference type="Proteomes" id="UP000262712"/>
    </source>
</evidence>
<keyword evidence="1" id="KW-0472">Membrane</keyword>
<dbReference type="EMBL" id="NXFY01000015">
    <property type="protein sequence ID" value="PHO17559.1"/>
    <property type="molecule type" value="Genomic_DNA"/>
</dbReference>
<dbReference type="Pfam" id="PF03929">
    <property type="entry name" value="PepSY_TM"/>
    <property type="match status" value="1"/>
</dbReference>
<feature type="transmembrane region" description="Helical" evidence="1">
    <location>
        <begin position="481"/>
        <end position="502"/>
    </location>
</feature>
<dbReference type="RefSeq" id="WP_099342916.1">
    <property type="nucleotide sequence ID" value="NZ_CP032098.1"/>
</dbReference>
<dbReference type="Proteomes" id="UP000221222">
    <property type="component" value="Unassembled WGS sequence"/>
</dbReference>
<name>A0A2G1DGD2_9BACT</name>
<keyword evidence="4" id="KW-1185">Reference proteome</keyword>
<sequence>MEKSFKQSMLWLHTYSGLILGWLLFAVFVTGTTSYYRNEINTWMKPELQYSKQSINSINIAKQKALELQNKSELFVDLPNSRSNYISIKWFEKEKTSKRPKRVMKYYDASTGEEIHTRQTKGGDFLYRFHFELYSMPRYIGRWIVGIATMSMLVAIITGIIIHTRIFKDIFTFRNKANTRGWMDAHILPAVAALPFHIMITYSGLLLFIRLMMPWGITAVYDKDFNSFLKDFTKLKQTYIQKPSKDISHDVLSKKNLDLILEKANKIWPNNIGSFVINNEKKLIVEVSPKEKDSIFSLRFDRSYAIYDGKTTNLIYQSKTPAGDSITSKTFASMETLHRARFADSFMRFILFVCGVTGIVLAGTGLILWVEKRKKKYTKKKSYGFFIVDKLNIGTIAGLFIAIAVYFISNRVIGFDIENRQNLEINSFFIAWLLSYIYAFFRNSKKAWIEQFAIASLLYLFIPIINLSIYKNNILQRDTIYTYFDISFIILSFVFAVGAYFLRKRYKKGEAK</sequence>
<organism evidence="3 4">
    <name type="scientific">Malaciobacter molluscorum LMG 25693</name>
    <dbReference type="NCBI Taxonomy" id="870501"/>
    <lineage>
        <taxon>Bacteria</taxon>
        <taxon>Pseudomonadati</taxon>
        <taxon>Campylobacterota</taxon>
        <taxon>Epsilonproteobacteria</taxon>
        <taxon>Campylobacterales</taxon>
        <taxon>Arcobacteraceae</taxon>
        <taxon>Malaciobacter</taxon>
    </lineage>
</organism>
<keyword evidence="1" id="KW-0812">Transmembrane</keyword>
<evidence type="ECO:0000256" key="1">
    <source>
        <dbReference type="SAM" id="Phobius"/>
    </source>
</evidence>
<dbReference type="PANTHER" id="PTHR34219:SF4">
    <property type="entry name" value="PEPSY DOMAIN-CONTAINING PROTEIN"/>
    <property type="match status" value="1"/>
</dbReference>
<reference evidence="2 5" key="2">
    <citation type="submission" date="2018-08" db="EMBL/GenBank/DDBJ databases">
        <title>Complete genome of the Arcobacter molluscorum type strain LMG 25693.</title>
        <authorList>
            <person name="Miller W.G."/>
            <person name="Yee E."/>
            <person name="Bono J.L."/>
        </authorList>
    </citation>
    <scope>NUCLEOTIDE SEQUENCE [LARGE SCALE GENOMIC DNA]</scope>
    <source>
        <strain evidence="2 5">CECT 7696</strain>
    </source>
</reference>
<feature type="transmembrane region" description="Helical" evidence="1">
    <location>
        <begin position="448"/>
        <end position="469"/>
    </location>
</feature>
<dbReference type="EMBL" id="CP032098">
    <property type="protein sequence ID" value="AXX91473.1"/>
    <property type="molecule type" value="Genomic_DNA"/>
</dbReference>
<feature type="transmembrane region" description="Helical" evidence="1">
    <location>
        <begin position="12"/>
        <end position="36"/>
    </location>
</feature>
<keyword evidence="1" id="KW-1133">Transmembrane helix</keyword>
<feature type="transmembrane region" description="Helical" evidence="1">
    <location>
        <begin position="391"/>
        <end position="413"/>
    </location>
</feature>
<evidence type="ECO:0000313" key="4">
    <source>
        <dbReference type="Proteomes" id="UP000221222"/>
    </source>
</evidence>
<feature type="transmembrane region" description="Helical" evidence="1">
    <location>
        <begin position="349"/>
        <end position="370"/>
    </location>
</feature>
<protein>
    <submittedName>
        <fullName evidence="2">PepSY domain-containing membrane protein</fullName>
    </submittedName>
</protein>
<accession>A0A2G1DGD2</accession>
<dbReference type="InterPro" id="IPR005625">
    <property type="entry name" value="PepSY-ass_TM"/>
</dbReference>
<proteinExistence type="predicted"/>